<dbReference type="EMBL" id="VSSQ01042944">
    <property type="protein sequence ID" value="MPM96577.1"/>
    <property type="molecule type" value="Genomic_DNA"/>
</dbReference>
<dbReference type="InterPro" id="IPR036388">
    <property type="entry name" value="WH-like_DNA-bd_sf"/>
</dbReference>
<dbReference type="InterPro" id="IPR000792">
    <property type="entry name" value="Tscrpt_reg_LuxR_C"/>
</dbReference>
<accession>A0A645E4D3</accession>
<dbReference type="Gene3D" id="1.10.10.10">
    <property type="entry name" value="Winged helix-like DNA-binding domain superfamily/Winged helix DNA-binding domain"/>
    <property type="match status" value="1"/>
</dbReference>
<evidence type="ECO:0000256" key="1">
    <source>
        <dbReference type="ARBA" id="ARBA00023015"/>
    </source>
</evidence>
<sequence>MDGIHIRILSVLCAERRGNQEWKDALCAALDTCFEYSFIWPVAQYGVAILPLLSECGWDKNAAYLEELISAARVQAVNYPHFLKPQVKPVEPLSAAETQVLKLLCENLSNQEIGEILGIKLPTVKTHVSRILQKLGVNRRIEAKAAAEKLHLI</sequence>
<evidence type="ECO:0000259" key="4">
    <source>
        <dbReference type="PROSITE" id="PS50043"/>
    </source>
</evidence>
<dbReference type="GO" id="GO:0003677">
    <property type="term" value="F:DNA binding"/>
    <property type="evidence" value="ECO:0007669"/>
    <property type="project" value="UniProtKB-KW"/>
</dbReference>
<dbReference type="PANTHER" id="PTHR44688:SF16">
    <property type="entry name" value="DNA-BINDING TRANSCRIPTIONAL ACTIVATOR DEVR_DOSR"/>
    <property type="match status" value="1"/>
</dbReference>
<dbReference type="SMART" id="SM00421">
    <property type="entry name" value="HTH_LUXR"/>
    <property type="match status" value="1"/>
</dbReference>
<dbReference type="CDD" id="cd06170">
    <property type="entry name" value="LuxR_C_like"/>
    <property type="match status" value="1"/>
</dbReference>
<evidence type="ECO:0000256" key="2">
    <source>
        <dbReference type="ARBA" id="ARBA00023125"/>
    </source>
</evidence>
<dbReference type="SUPFAM" id="SSF46894">
    <property type="entry name" value="C-terminal effector domain of the bipartite response regulators"/>
    <property type="match status" value="1"/>
</dbReference>
<protein>
    <recommendedName>
        <fullName evidence="4">HTH luxR-type domain-containing protein</fullName>
    </recommendedName>
</protein>
<organism evidence="5">
    <name type="scientific">bioreactor metagenome</name>
    <dbReference type="NCBI Taxonomy" id="1076179"/>
    <lineage>
        <taxon>unclassified sequences</taxon>
        <taxon>metagenomes</taxon>
        <taxon>ecological metagenomes</taxon>
    </lineage>
</organism>
<dbReference type="Pfam" id="PF00196">
    <property type="entry name" value="GerE"/>
    <property type="match status" value="1"/>
</dbReference>
<evidence type="ECO:0000256" key="3">
    <source>
        <dbReference type="ARBA" id="ARBA00023163"/>
    </source>
</evidence>
<keyword evidence="1" id="KW-0805">Transcription regulation</keyword>
<dbReference type="PRINTS" id="PR00038">
    <property type="entry name" value="HTHLUXR"/>
</dbReference>
<proteinExistence type="predicted"/>
<name>A0A645E4D3_9ZZZZ</name>
<dbReference type="PANTHER" id="PTHR44688">
    <property type="entry name" value="DNA-BINDING TRANSCRIPTIONAL ACTIVATOR DEVR_DOSR"/>
    <property type="match status" value="1"/>
</dbReference>
<dbReference type="GO" id="GO:0006355">
    <property type="term" value="P:regulation of DNA-templated transcription"/>
    <property type="evidence" value="ECO:0007669"/>
    <property type="project" value="InterPro"/>
</dbReference>
<keyword evidence="2" id="KW-0238">DNA-binding</keyword>
<comment type="caution">
    <text evidence="5">The sequence shown here is derived from an EMBL/GenBank/DDBJ whole genome shotgun (WGS) entry which is preliminary data.</text>
</comment>
<dbReference type="AlphaFoldDB" id="A0A645E4D3"/>
<feature type="domain" description="HTH luxR-type" evidence="4">
    <location>
        <begin position="86"/>
        <end position="151"/>
    </location>
</feature>
<dbReference type="InterPro" id="IPR016032">
    <property type="entry name" value="Sig_transdc_resp-reg_C-effctor"/>
</dbReference>
<evidence type="ECO:0000313" key="5">
    <source>
        <dbReference type="EMBL" id="MPM96577.1"/>
    </source>
</evidence>
<reference evidence="5" key="1">
    <citation type="submission" date="2019-08" db="EMBL/GenBank/DDBJ databases">
        <authorList>
            <person name="Kucharzyk K."/>
            <person name="Murdoch R.W."/>
            <person name="Higgins S."/>
            <person name="Loffler F."/>
        </authorList>
    </citation>
    <scope>NUCLEOTIDE SEQUENCE</scope>
</reference>
<dbReference type="PROSITE" id="PS50043">
    <property type="entry name" value="HTH_LUXR_2"/>
    <property type="match status" value="1"/>
</dbReference>
<gene>
    <name evidence="5" type="ORF">SDC9_143741</name>
</gene>
<keyword evidence="3" id="KW-0804">Transcription</keyword>